<dbReference type="PRINTS" id="PR00419">
    <property type="entry name" value="ADXRDTASE"/>
</dbReference>
<dbReference type="Proteomes" id="UP000198820">
    <property type="component" value="Unassembled WGS sequence"/>
</dbReference>
<dbReference type="GO" id="GO:0016491">
    <property type="term" value="F:oxidoreductase activity"/>
    <property type="evidence" value="ECO:0007669"/>
    <property type="project" value="InterPro"/>
</dbReference>
<dbReference type="EMBL" id="FNQF01000004">
    <property type="protein sequence ID" value="SEA20712.1"/>
    <property type="molecule type" value="Genomic_DNA"/>
</dbReference>
<dbReference type="RefSeq" id="WP_093241207.1">
    <property type="nucleotide sequence ID" value="NZ_FNQF01000004.1"/>
</dbReference>
<dbReference type="InterPro" id="IPR002937">
    <property type="entry name" value="Amino_oxidase"/>
</dbReference>
<evidence type="ECO:0000259" key="1">
    <source>
        <dbReference type="Pfam" id="PF01593"/>
    </source>
</evidence>
<dbReference type="Pfam" id="PF01593">
    <property type="entry name" value="Amino_oxidase"/>
    <property type="match status" value="1"/>
</dbReference>
<keyword evidence="3" id="KW-1185">Reference proteome</keyword>
<feature type="domain" description="Amine oxidase" evidence="1">
    <location>
        <begin position="13"/>
        <end position="401"/>
    </location>
</feature>
<dbReference type="Gene3D" id="3.50.50.60">
    <property type="entry name" value="FAD/NAD(P)-binding domain"/>
    <property type="match status" value="1"/>
</dbReference>
<evidence type="ECO:0000313" key="2">
    <source>
        <dbReference type="EMBL" id="SEA20712.1"/>
    </source>
</evidence>
<gene>
    <name evidence="2" type="ORF">SAMN05421540_10412</name>
</gene>
<sequence length="411" mass="47048">MNTKEIAIIGAGMSGLIAAQNLEEKGYNYTVYESTDRVGGRLKTDYRDGLQFDHGFQILMTAYPAVQKYLDLDLLNLEKFISGAKIFKNQKIETIGDPRQDISLALPTLTADIGSFSDKLKVLKLSQEVKKKSLDDIFLAEEKTTYKYLTEYGFSKEIIDRFFKPFFSGIFLEEDLETSSRHFEFVYKMFSSGNVAIPKKGIQAIPNQIYAKLKRENIEFNKKVSLIKNQTVYFENGDQKSFDYIIIATDASRFISNLRKQAVEWYEVENFYFKVEKRIYKKNFIGLMPKESLVNNFNYCNLSSNEDVLSVSVVRQHNFSQPQLIEKIKDEFEKHAGITINECVKHYKISQALPKMVSVNYMMPKTETQLTDYIFLAGDHLSNASLNAAMLNGESAAQAIIQKIENGIINT</sequence>
<dbReference type="PANTHER" id="PTHR42841">
    <property type="entry name" value="AMINE OXIDASE"/>
    <property type="match status" value="1"/>
</dbReference>
<evidence type="ECO:0000313" key="3">
    <source>
        <dbReference type="Proteomes" id="UP000198820"/>
    </source>
</evidence>
<reference evidence="2 3" key="1">
    <citation type="submission" date="2016-10" db="EMBL/GenBank/DDBJ databases">
        <authorList>
            <person name="de Groot N.N."/>
        </authorList>
    </citation>
    <scope>NUCLEOTIDE SEQUENCE [LARGE SCALE GENOMIC DNA]</scope>
    <source>
        <strain evidence="2 3">DSM 23581</strain>
    </source>
</reference>
<dbReference type="InterPro" id="IPR036188">
    <property type="entry name" value="FAD/NAD-bd_sf"/>
</dbReference>
<organism evidence="2 3">
    <name type="scientific">Psychroflexus halocasei</name>
    <dbReference type="NCBI Taxonomy" id="908615"/>
    <lineage>
        <taxon>Bacteria</taxon>
        <taxon>Pseudomonadati</taxon>
        <taxon>Bacteroidota</taxon>
        <taxon>Flavobacteriia</taxon>
        <taxon>Flavobacteriales</taxon>
        <taxon>Flavobacteriaceae</taxon>
        <taxon>Psychroflexus</taxon>
    </lineage>
</organism>
<proteinExistence type="predicted"/>
<protein>
    <submittedName>
        <fullName evidence="2">Flavin containing amine oxidoreductase</fullName>
    </submittedName>
</protein>
<accession>A0A1H3ZBJ5</accession>
<name>A0A1H3ZBJ5_9FLAO</name>
<dbReference type="SUPFAM" id="SSF51905">
    <property type="entry name" value="FAD/NAD(P)-binding domain"/>
    <property type="match status" value="1"/>
</dbReference>
<dbReference type="AlphaFoldDB" id="A0A1H3ZBJ5"/>
<dbReference type="STRING" id="908615.SAMN05421540_10412"/>